<dbReference type="SUPFAM" id="SSF53383">
    <property type="entry name" value="PLP-dependent transferases"/>
    <property type="match status" value="1"/>
</dbReference>
<dbReference type="InterPro" id="IPR015421">
    <property type="entry name" value="PyrdxlP-dep_Trfase_major"/>
</dbReference>
<evidence type="ECO:0000313" key="2">
    <source>
        <dbReference type="Proteomes" id="UP001054252"/>
    </source>
</evidence>
<sequence>MASRHSFPVPVLEKRLSLEMEKLMLNLTFFRGSGQTASQAHGTFVCGKNGGGVAEEINCERDVNICIGTLTKAAVCHVGFIACSLC</sequence>
<organism evidence="1 2">
    <name type="scientific">Rubroshorea leprosula</name>
    <dbReference type="NCBI Taxonomy" id="152421"/>
    <lineage>
        <taxon>Eukaryota</taxon>
        <taxon>Viridiplantae</taxon>
        <taxon>Streptophyta</taxon>
        <taxon>Embryophyta</taxon>
        <taxon>Tracheophyta</taxon>
        <taxon>Spermatophyta</taxon>
        <taxon>Magnoliopsida</taxon>
        <taxon>eudicotyledons</taxon>
        <taxon>Gunneridae</taxon>
        <taxon>Pentapetalae</taxon>
        <taxon>rosids</taxon>
        <taxon>malvids</taxon>
        <taxon>Malvales</taxon>
        <taxon>Dipterocarpaceae</taxon>
        <taxon>Rubroshorea</taxon>
    </lineage>
</organism>
<name>A0AAV5K378_9ROSI</name>
<gene>
    <name evidence="1" type="ORF">SLEP1_g28037</name>
</gene>
<dbReference type="AlphaFoldDB" id="A0AAV5K378"/>
<proteinExistence type="predicted"/>
<reference evidence="1 2" key="1">
    <citation type="journal article" date="2021" name="Commun. Biol.">
        <title>The genome of Shorea leprosula (Dipterocarpaceae) highlights the ecological relevance of drought in aseasonal tropical rainforests.</title>
        <authorList>
            <person name="Ng K.K.S."/>
            <person name="Kobayashi M.J."/>
            <person name="Fawcett J.A."/>
            <person name="Hatakeyama M."/>
            <person name="Paape T."/>
            <person name="Ng C.H."/>
            <person name="Ang C.C."/>
            <person name="Tnah L.H."/>
            <person name="Lee C.T."/>
            <person name="Nishiyama T."/>
            <person name="Sese J."/>
            <person name="O'Brien M.J."/>
            <person name="Copetti D."/>
            <person name="Mohd Noor M.I."/>
            <person name="Ong R.C."/>
            <person name="Putra M."/>
            <person name="Sireger I.Z."/>
            <person name="Indrioko S."/>
            <person name="Kosugi Y."/>
            <person name="Izuno A."/>
            <person name="Isagi Y."/>
            <person name="Lee S.L."/>
            <person name="Shimizu K.K."/>
        </authorList>
    </citation>
    <scope>NUCLEOTIDE SEQUENCE [LARGE SCALE GENOMIC DNA]</scope>
    <source>
        <strain evidence="1">214</strain>
    </source>
</reference>
<dbReference type="Proteomes" id="UP001054252">
    <property type="component" value="Unassembled WGS sequence"/>
</dbReference>
<dbReference type="Gene3D" id="3.40.640.10">
    <property type="entry name" value="Type I PLP-dependent aspartate aminotransferase-like (Major domain)"/>
    <property type="match status" value="1"/>
</dbReference>
<dbReference type="EMBL" id="BPVZ01000048">
    <property type="protein sequence ID" value="GKV17546.1"/>
    <property type="molecule type" value="Genomic_DNA"/>
</dbReference>
<evidence type="ECO:0000313" key="1">
    <source>
        <dbReference type="EMBL" id="GKV17546.1"/>
    </source>
</evidence>
<protein>
    <submittedName>
        <fullName evidence="1">Uncharacterized protein</fullName>
    </submittedName>
</protein>
<keyword evidence="2" id="KW-1185">Reference proteome</keyword>
<comment type="caution">
    <text evidence="1">The sequence shown here is derived from an EMBL/GenBank/DDBJ whole genome shotgun (WGS) entry which is preliminary data.</text>
</comment>
<accession>A0AAV5K378</accession>
<dbReference type="InterPro" id="IPR015424">
    <property type="entry name" value="PyrdxlP-dep_Trfase"/>
</dbReference>